<gene>
    <name evidence="1" type="ORF">TEGL_25910</name>
</gene>
<sequence>MATEMQKTIVRNIDIDSLLNAISEREDIVELMQMFRENNDFTIREYMTTKEFREYIKASDSYVRALLKYNDIHNLFVTTRVGREYRIDRISYEKWVMRSGGKF</sequence>
<evidence type="ECO:0000313" key="1">
    <source>
        <dbReference type="EMBL" id="WWD84168.1"/>
    </source>
</evidence>
<protein>
    <recommendedName>
        <fullName evidence="3">Helix-turn-helix domain-containing protein</fullName>
    </recommendedName>
</protein>
<proteinExistence type="predicted"/>
<evidence type="ECO:0000313" key="2">
    <source>
        <dbReference type="Proteomes" id="UP001348492"/>
    </source>
</evidence>
<name>A0ABZ2EWT6_9FIRM</name>
<evidence type="ECO:0008006" key="3">
    <source>
        <dbReference type="Google" id="ProtNLM"/>
    </source>
</evidence>
<accession>A0ABZ2EWT6</accession>
<dbReference type="EMBL" id="CP117523">
    <property type="protein sequence ID" value="WWD84168.1"/>
    <property type="molecule type" value="Genomic_DNA"/>
</dbReference>
<organism evidence="1 2">
    <name type="scientific">Terrisporobacter glycolicus ATCC 14880 = DSM 1288</name>
    <dbReference type="NCBI Taxonomy" id="1121315"/>
    <lineage>
        <taxon>Bacteria</taxon>
        <taxon>Bacillati</taxon>
        <taxon>Bacillota</taxon>
        <taxon>Clostridia</taxon>
        <taxon>Peptostreptococcales</taxon>
        <taxon>Peptostreptococcaceae</taxon>
        <taxon>Terrisporobacter</taxon>
    </lineage>
</organism>
<dbReference type="Proteomes" id="UP001348492">
    <property type="component" value="Chromosome"/>
</dbReference>
<reference evidence="1 2" key="1">
    <citation type="journal article" date="2023" name="PLoS ONE">
        <title>Genome-based metabolic and phylogenomic analysis of three Terrisporobacter species.</title>
        <authorList>
            <person name="Boer T."/>
            <person name="Bengelsdorf F.R."/>
            <person name="Bomeke M."/>
            <person name="Daniel R."/>
            <person name="Poehlein A."/>
        </authorList>
    </citation>
    <scope>NUCLEOTIDE SEQUENCE [LARGE SCALE GENOMIC DNA]</scope>
    <source>
        <strain evidence="1 2">DSM 1288</strain>
    </source>
</reference>
<dbReference type="RefSeq" id="WP_018592576.1">
    <property type="nucleotide sequence ID" value="NZ_CP117523.1"/>
</dbReference>
<keyword evidence="2" id="KW-1185">Reference proteome</keyword>